<reference evidence="1 2" key="1">
    <citation type="submission" date="2023-05" db="EMBL/GenBank/DDBJ databases">
        <authorList>
            <person name="Gao F."/>
        </authorList>
    </citation>
    <scope>NUCLEOTIDE SEQUENCE [LARGE SCALE GENOMIC DNA]</scope>
    <source>
        <strain evidence="1 2">MIMF12</strain>
    </source>
</reference>
<evidence type="ECO:0000313" key="2">
    <source>
        <dbReference type="Proteomes" id="UP001302059"/>
    </source>
</evidence>
<organism evidence="1 2">
    <name type="scientific">Deinococcus rhizophilus</name>
    <dbReference type="NCBI Taxonomy" id="3049544"/>
    <lineage>
        <taxon>Bacteria</taxon>
        <taxon>Thermotogati</taxon>
        <taxon>Deinococcota</taxon>
        <taxon>Deinococci</taxon>
        <taxon>Deinococcales</taxon>
        <taxon>Deinococcaceae</taxon>
        <taxon>Deinococcus</taxon>
    </lineage>
</organism>
<gene>
    <name evidence="1" type="ORF">QOL99_17360</name>
</gene>
<protein>
    <submittedName>
        <fullName evidence="1">Uncharacterized protein</fullName>
    </submittedName>
</protein>
<name>A0ABT7JLG0_9DEIO</name>
<dbReference type="EMBL" id="JASNGB010000363">
    <property type="protein sequence ID" value="MDL2345900.1"/>
    <property type="molecule type" value="Genomic_DNA"/>
</dbReference>
<sequence>PDAPDFLPVEVMPFLQQQGVNEPIPPPRVEQGQLANMSPKFTVLAPFRPIVPGRFGQAHQEASPFGLDPCRDELPRHSTLLGGRYRFF</sequence>
<dbReference type="Proteomes" id="UP001302059">
    <property type="component" value="Unassembled WGS sequence"/>
</dbReference>
<comment type="caution">
    <text evidence="1">The sequence shown here is derived from an EMBL/GenBank/DDBJ whole genome shotgun (WGS) entry which is preliminary data.</text>
</comment>
<accession>A0ABT7JLG0</accession>
<feature type="non-terminal residue" evidence="1">
    <location>
        <position position="1"/>
    </location>
</feature>
<proteinExistence type="predicted"/>
<keyword evidence="2" id="KW-1185">Reference proteome</keyword>
<evidence type="ECO:0000313" key="1">
    <source>
        <dbReference type="EMBL" id="MDL2345900.1"/>
    </source>
</evidence>